<accession>A0A0F9X5K9</accession>
<name>A0A0F9X5K9_9ZZZZ</name>
<protein>
    <submittedName>
        <fullName evidence="1">Uncharacterized protein</fullName>
    </submittedName>
</protein>
<organism evidence="1">
    <name type="scientific">marine sediment metagenome</name>
    <dbReference type="NCBI Taxonomy" id="412755"/>
    <lineage>
        <taxon>unclassified sequences</taxon>
        <taxon>metagenomes</taxon>
        <taxon>ecological metagenomes</taxon>
    </lineage>
</organism>
<gene>
    <name evidence="1" type="ORF">LCGC14_0263870</name>
</gene>
<reference evidence="1" key="1">
    <citation type="journal article" date="2015" name="Nature">
        <title>Complex archaea that bridge the gap between prokaryotes and eukaryotes.</title>
        <authorList>
            <person name="Spang A."/>
            <person name="Saw J.H."/>
            <person name="Jorgensen S.L."/>
            <person name="Zaremba-Niedzwiedzka K."/>
            <person name="Martijn J."/>
            <person name="Lind A.E."/>
            <person name="van Eijk R."/>
            <person name="Schleper C."/>
            <person name="Guy L."/>
            <person name="Ettema T.J."/>
        </authorList>
    </citation>
    <scope>NUCLEOTIDE SEQUENCE</scope>
</reference>
<proteinExistence type="predicted"/>
<comment type="caution">
    <text evidence="1">The sequence shown here is derived from an EMBL/GenBank/DDBJ whole genome shotgun (WGS) entry which is preliminary data.</text>
</comment>
<dbReference type="EMBL" id="LAZR01000143">
    <property type="protein sequence ID" value="KKN86828.1"/>
    <property type="molecule type" value="Genomic_DNA"/>
</dbReference>
<dbReference type="AlphaFoldDB" id="A0A0F9X5K9"/>
<sequence length="138" mass="15478">MTMEIGQDITELFRTPGEREHEFEHAGKTWKFIYRALTWGQHMGAVEECWITKTNDDGTKEAVFDIHAYYVKVLLDAVVKCPGNVSLTKTYLEQLDSSVLWKMLDMVPGPVLGAALEEAKKVSETTAPVESNDVLNAT</sequence>
<evidence type="ECO:0000313" key="1">
    <source>
        <dbReference type="EMBL" id="KKN86828.1"/>
    </source>
</evidence>